<accession>A0ABU7L3L1</accession>
<dbReference type="SUPFAM" id="SSF141571">
    <property type="entry name" value="Pentapeptide repeat-like"/>
    <property type="match status" value="1"/>
</dbReference>
<comment type="caution">
    <text evidence="1">The sequence shown here is derived from an EMBL/GenBank/DDBJ whole genome shotgun (WGS) entry which is preliminary data.</text>
</comment>
<keyword evidence="2" id="KW-1185">Reference proteome</keyword>
<evidence type="ECO:0000313" key="1">
    <source>
        <dbReference type="EMBL" id="MEE2055927.1"/>
    </source>
</evidence>
<dbReference type="PANTHER" id="PTHR14136:SF17">
    <property type="entry name" value="BTB_POZ DOMAIN-CONTAINING PROTEIN KCTD9"/>
    <property type="match status" value="1"/>
</dbReference>
<dbReference type="Pfam" id="PF00805">
    <property type="entry name" value="Pentapeptide"/>
    <property type="match status" value="2"/>
</dbReference>
<dbReference type="EMBL" id="JAUTXY010000001">
    <property type="protein sequence ID" value="MEE2055927.1"/>
    <property type="molecule type" value="Genomic_DNA"/>
</dbReference>
<protein>
    <submittedName>
        <fullName evidence="1">Pentapeptide repeat-containing protein</fullName>
    </submittedName>
</protein>
<sequence length="331" mass="36228">MIELAQPLATVVAGGGVVTAAVLVSRRAALNRQVDISHHEEMRGHHRDRLRAERYSACSEQLGHTSPAVRMAGIYGMLSLADDWVSSGNDSEAQTAIDVIRRYNCGRPPQDLADLRSEMFVRKVVIEELSLRSSWWTRARGVAPPKTNVPHLSRLSRWSHLKTDLKSSVLPSIDLRHGRLAGVDLSRSDLSNADLSRSDFEAANFTDASLLNASCGEMYARYAYFENADFSGADLSNATLTNVNMDSANMSGADLRGANLMGSDLLEVNFDGADVDGTEFTEDQFEDREDLKSLVRRGARVAPAHRAHATIIRMGNSSSTETEVDGPIHSD</sequence>
<dbReference type="RefSeq" id="WP_330131250.1">
    <property type="nucleotide sequence ID" value="NZ_JAUTXY010000001.1"/>
</dbReference>
<dbReference type="Gene3D" id="2.160.20.80">
    <property type="entry name" value="E3 ubiquitin-protein ligase SopA"/>
    <property type="match status" value="1"/>
</dbReference>
<dbReference type="InterPro" id="IPR001646">
    <property type="entry name" value="5peptide_repeat"/>
</dbReference>
<dbReference type="PANTHER" id="PTHR14136">
    <property type="entry name" value="BTB_POZ DOMAIN-CONTAINING PROTEIN KCTD9"/>
    <property type="match status" value="1"/>
</dbReference>
<dbReference type="InterPro" id="IPR051082">
    <property type="entry name" value="Pentapeptide-BTB/POZ_domain"/>
</dbReference>
<reference evidence="1 2" key="1">
    <citation type="submission" date="2023-07" db="EMBL/GenBank/DDBJ databases">
        <authorList>
            <person name="Girao M."/>
            <person name="Carvalho M.F."/>
        </authorList>
    </citation>
    <scope>NUCLEOTIDE SEQUENCE [LARGE SCALE GENOMIC DNA]</scope>
    <source>
        <strain evidence="1 2">YIM65754</strain>
    </source>
</reference>
<name>A0ABU7L3L1_9NOCA</name>
<dbReference type="Proteomes" id="UP001336020">
    <property type="component" value="Unassembled WGS sequence"/>
</dbReference>
<proteinExistence type="predicted"/>
<organism evidence="1 2">
    <name type="scientific">Rhodococcus artemisiae</name>
    <dbReference type="NCBI Taxonomy" id="714159"/>
    <lineage>
        <taxon>Bacteria</taxon>
        <taxon>Bacillati</taxon>
        <taxon>Actinomycetota</taxon>
        <taxon>Actinomycetes</taxon>
        <taxon>Mycobacteriales</taxon>
        <taxon>Nocardiaceae</taxon>
        <taxon>Rhodococcus</taxon>
    </lineage>
</organism>
<evidence type="ECO:0000313" key="2">
    <source>
        <dbReference type="Proteomes" id="UP001336020"/>
    </source>
</evidence>
<gene>
    <name evidence="1" type="ORF">Q7514_00075</name>
</gene>